<evidence type="ECO:0000313" key="1">
    <source>
        <dbReference type="EMBL" id="MCR0980562.1"/>
    </source>
</evidence>
<organism evidence="1 2">
    <name type="scientific">Roseomonas populi</name>
    <dbReference type="NCBI Taxonomy" id="3121582"/>
    <lineage>
        <taxon>Bacteria</taxon>
        <taxon>Pseudomonadati</taxon>
        <taxon>Pseudomonadota</taxon>
        <taxon>Alphaproteobacteria</taxon>
        <taxon>Acetobacterales</taxon>
        <taxon>Roseomonadaceae</taxon>
        <taxon>Roseomonas</taxon>
    </lineage>
</organism>
<name>A0ABT1WXJ5_9PROT</name>
<dbReference type="RefSeq" id="WP_257714245.1">
    <property type="nucleotide sequence ID" value="NZ_JANJOU010000001.1"/>
</dbReference>
<keyword evidence="2" id="KW-1185">Reference proteome</keyword>
<dbReference type="EMBL" id="JANJOU010000001">
    <property type="protein sequence ID" value="MCR0980562.1"/>
    <property type="molecule type" value="Genomic_DNA"/>
</dbReference>
<dbReference type="SUPFAM" id="SSF52540">
    <property type="entry name" value="P-loop containing nucleoside triphosphate hydrolases"/>
    <property type="match status" value="1"/>
</dbReference>
<dbReference type="InterPro" id="IPR040632">
    <property type="entry name" value="Sulfotransfer_4"/>
</dbReference>
<protein>
    <submittedName>
        <fullName evidence="1">Tetratricopeptide repeat protein</fullName>
    </submittedName>
</protein>
<dbReference type="Gene3D" id="1.25.40.10">
    <property type="entry name" value="Tetratricopeptide repeat domain"/>
    <property type="match status" value="1"/>
</dbReference>
<dbReference type="InterPro" id="IPR027417">
    <property type="entry name" value="P-loop_NTPase"/>
</dbReference>
<dbReference type="PANTHER" id="PTHR36978:SF4">
    <property type="entry name" value="P-LOOP CONTAINING NUCLEOSIDE TRIPHOSPHATE HYDROLASE PROTEIN"/>
    <property type="match status" value="1"/>
</dbReference>
<gene>
    <name evidence="1" type="ORF">NRP21_00685</name>
</gene>
<dbReference type="SUPFAM" id="SSF48452">
    <property type="entry name" value="TPR-like"/>
    <property type="match status" value="1"/>
</dbReference>
<evidence type="ECO:0000313" key="2">
    <source>
        <dbReference type="Proteomes" id="UP001524642"/>
    </source>
</evidence>
<accession>A0ABT1WXJ5</accession>
<dbReference type="Pfam" id="PF17784">
    <property type="entry name" value="Sulfotransfer_4"/>
    <property type="match status" value="2"/>
</dbReference>
<dbReference type="PANTHER" id="PTHR36978">
    <property type="entry name" value="P-LOOP CONTAINING NUCLEOTIDE TRIPHOSPHATE HYDROLASE"/>
    <property type="match status" value="1"/>
</dbReference>
<dbReference type="InterPro" id="IPR011990">
    <property type="entry name" value="TPR-like_helical_dom_sf"/>
</dbReference>
<dbReference type="Pfam" id="PF14559">
    <property type="entry name" value="TPR_19"/>
    <property type="match status" value="2"/>
</dbReference>
<comment type="caution">
    <text evidence="1">The sequence shown here is derived from an EMBL/GenBank/DDBJ whole genome shotgun (WGS) entry which is preliminary data.</text>
</comment>
<proteinExistence type="predicted"/>
<dbReference type="Proteomes" id="UP001524642">
    <property type="component" value="Unassembled WGS sequence"/>
</dbReference>
<sequence>MAPPVPDREGMAREAEAALLKGDHPRAAALFGRLAASQPGSPRWRVALARTALSAGRPEEALPEIEAAESRSPQPRPAWVLLRARALEALDRPTEARSAFQAALALDPANMGCRVAVSRHFRQAGQLEEALRVLEEPPAAEVERDPLAGPARASLLLDLRRGEEARAAFAASLAHAGTAAAVQRLFPMVGRLLGRGEPAGRAFRRLRQVLDATEREFATEGLRATLSARLRLAMGETDLFRAEVDALLRADPTHPLALPFRSAARGLSGTPEDGGVGKVFVIGLSKTATSSLDAALSRLGLGAAHWANPITGQLLALEDAALLDALSDIPVADMMEALASRYPLARFILSDRPRDDWHRSVVSHYQRHQGTPDLDALRRLCEHPDQVPFGREWCGLQQRIYTSHASFPAAYDAHQARVSALFADSPGRLLRFSVFEGHGWDRLCGFLGHPVPDTPFPHANAAPGR</sequence>
<reference evidence="1 2" key="1">
    <citation type="submission" date="2022-06" db="EMBL/GenBank/DDBJ databases">
        <title>Roseomonas CN29.</title>
        <authorList>
            <person name="Cheng Y."/>
            <person name="He X."/>
        </authorList>
    </citation>
    <scope>NUCLEOTIDE SEQUENCE [LARGE SCALE GENOMIC DNA]</scope>
    <source>
        <strain evidence="1 2">CN29</strain>
    </source>
</reference>
<dbReference type="Gene3D" id="3.40.50.300">
    <property type="entry name" value="P-loop containing nucleotide triphosphate hydrolases"/>
    <property type="match status" value="1"/>
</dbReference>